<gene>
    <name evidence="3" type="ORF">FIBSPDRAFT_1054581</name>
</gene>
<dbReference type="OrthoDB" id="443682at2759"/>
<accession>A0A167V365</accession>
<feature type="domain" description="Peptidase C19 ubiquitin carboxyl-terminal hydrolase" evidence="2">
    <location>
        <begin position="85"/>
        <end position="269"/>
    </location>
</feature>
<dbReference type="Proteomes" id="UP000076532">
    <property type="component" value="Unassembled WGS sequence"/>
</dbReference>
<dbReference type="PANTHER" id="PTHR39597:SF1">
    <property type="entry name" value="UBA DOMAIN-CONTAINING PROTEIN RUP1"/>
    <property type="match status" value="1"/>
</dbReference>
<dbReference type="InterPro" id="IPR038765">
    <property type="entry name" value="Papain-like_cys_pep_sf"/>
</dbReference>
<sequence>MFNFSYGHADGIETSNLPDVTSIVQVTVGNNGSSHDLVSCLSAQFAPSANEPQNWQNVILECSDIVAFELLAGSRGGTAGKKPFSYPKVIYLDQFVQDNAEIAQAARVRQREMLEEADTLTLRKKSLTSFNNKNTLKDLRSTVYYYEEVADAKGDATRQADIDRTCQKLKHILASIENEVKAIDAKITELKSDSQTLFDVPEMQIHEYNLRAVLVHDGLFGRKSLYSYVQDQGKWWKTIDASVTEVTEVTVLTDPTGLHLGAGPYLLLYSRQVPSTYDQEVAQPAWPPKLRDGLIEDNQVHLAQLRVIGIDVDKYVLPPASFTTEIDDAMPHNL</sequence>
<reference evidence="3 4" key="1">
    <citation type="journal article" date="2016" name="Mol. Biol. Evol.">
        <title>Comparative Genomics of Early-Diverging Mushroom-Forming Fungi Provides Insights into the Origins of Lignocellulose Decay Capabilities.</title>
        <authorList>
            <person name="Nagy L.G."/>
            <person name="Riley R."/>
            <person name="Tritt A."/>
            <person name="Adam C."/>
            <person name="Daum C."/>
            <person name="Floudas D."/>
            <person name="Sun H."/>
            <person name="Yadav J.S."/>
            <person name="Pangilinan J."/>
            <person name="Larsson K.H."/>
            <person name="Matsuura K."/>
            <person name="Barry K."/>
            <person name="Labutti K."/>
            <person name="Kuo R."/>
            <person name="Ohm R.A."/>
            <person name="Bhattacharya S.S."/>
            <person name="Shirouzu T."/>
            <person name="Yoshinaga Y."/>
            <person name="Martin F.M."/>
            <person name="Grigoriev I.V."/>
            <person name="Hibbett D.S."/>
        </authorList>
    </citation>
    <scope>NUCLEOTIDE SEQUENCE [LARGE SCALE GENOMIC DNA]</scope>
    <source>
        <strain evidence="3 4">CBS 109695</strain>
    </source>
</reference>
<keyword evidence="4" id="KW-1185">Reference proteome</keyword>
<dbReference type="GO" id="GO:0004843">
    <property type="term" value="F:cysteine-type deubiquitinase activity"/>
    <property type="evidence" value="ECO:0007669"/>
    <property type="project" value="InterPro"/>
</dbReference>
<evidence type="ECO:0000313" key="3">
    <source>
        <dbReference type="EMBL" id="KZP04592.1"/>
    </source>
</evidence>
<dbReference type="STRING" id="436010.A0A167V365"/>
<dbReference type="EMBL" id="KV417908">
    <property type="protein sequence ID" value="KZP04592.1"/>
    <property type="molecule type" value="Genomic_DNA"/>
</dbReference>
<evidence type="ECO:0000259" key="2">
    <source>
        <dbReference type="Pfam" id="PF00443"/>
    </source>
</evidence>
<dbReference type="AlphaFoldDB" id="A0A167V365"/>
<feature type="coiled-coil region" evidence="1">
    <location>
        <begin position="166"/>
        <end position="193"/>
    </location>
</feature>
<evidence type="ECO:0000256" key="1">
    <source>
        <dbReference type="SAM" id="Coils"/>
    </source>
</evidence>
<dbReference type="InterPro" id="IPR055335">
    <property type="entry name" value="Ucp6/RUP1"/>
</dbReference>
<organism evidence="3 4">
    <name type="scientific">Athelia psychrophila</name>
    <dbReference type="NCBI Taxonomy" id="1759441"/>
    <lineage>
        <taxon>Eukaryota</taxon>
        <taxon>Fungi</taxon>
        <taxon>Dikarya</taxon>
        <taxon>Basidiomycota</taxon>
        <taxon>Agaricomycotina</taxon>
        <taxon>Agaricomycetes</taxon>
        <taxon>Agaricomycetidae</taxon>
        <taxon>Atheliales</taxon>
        <taxon>Atheliaceae</taxon>
        <taxon>Athelia</taxon>
    </lineage>
</organism>
<evidence type="ECO:0000313" key="4">
    <source>
        <dbReference type="Proteomes" id="UP000076532"/>
    </source>
</evidence>
<keyword evidence="1" id="KW-0175">Coiled coil</keyword>
<name>A0A167V365_9AGAM</name>
<dbReference type="SUPFAM" id="SSF54001">
    <property type="entry name" value="Cysteine proteinases"/>
    <property type="match status" value="1"/>
</dbReference>
<proteinExistence type="predicted"/>
<dbReference type="GO" id="GO:0016579">
    <property type="term" value="P:protein deubiquitination"/>
    <property type="evidence" value="ECO:0007669"/>
    <property type="project" value="InterPro"/>
</dbReference>
<dbReference type="Gene3D" id="3.90.70.10">
    <property type="entry name" value="Cysteine proteinases"/>
    <property type="match status" value="1"/>
</dbReference>
<dbReference type="Pfam" id="PF00443">
    <property type="entry name" value="UCH"/>
    <property type="match status" value="1"/>
</dbReference>
<dbReference type="PANTHER" id="PTHR39597">
    <property type="entry name" value="UBA DOMAIN-CONTAINING PROTEIN RUP1"/>
    <property type="match status" value="1"/>
</dbReference>
<dbReference type="InterPro" id="IPR001394">
    <property type="entry name" value="Peptidase_C19_UCH"/>
</dbReference>
<protein>
    <recommendedName>
        <fullName evidence="2">Peptidase C19 ubiquitin carboxyl-terminal hydrolase domain-containing protein</fullName>
    </recommendedName>
</protein>